<dbReference type="PATRIC" id="fig|89059.3.peg.1780"/>
<organism evidence="2 4">
    <name type="scientific">Ligilactobacillus acidipiscis</name>
    <dbReference type="NCBI Taxonomy" id="89059"/>
    <lineage>
        <taxon>Bacteria</taxon>
        <taxon>Bacillati</taxon>
        <taxon>Bacillota</taxon>
        <taxon>Bacilli</taxon>
        <taxon>Lactobacillales</taxon>
        <taxon>Lactobacillaceae</taxon>
        <taxon>Ligilactobacillus</taxon>
    </lineage>
</organism>
<dbReference type="InterPro" id="IPR016181">
    <property type="entry name" value="Acyl_CoA_acyltransferase"/>
</dbReference>
<keyword evidence="3" id="KW-0347">Helicase</keyword>
<dbReference type="GO" id="GO:0004386">
    <property type="term" value="F:helicase activity"/>
    <property type="evidence" value="ECO:0007669"/>
    <property type="project" value="UniProtKB-KW"/>
</dbReference>
<dbReference type="OrthoDB" id="9796171at2"/>
<dbReference type="GeneID" id="95348829"/>
<dbReference type="AlphaFoldDB" id="A0A0R2JYD2"/>
<feature type="domain" description="N-acetyltransferase" evidence="1">
    <location>
        <begin position="5"/>
        <end position="144"/>
    </location>
</feature>
<proteinExistence type="predicted"/>
<reference evidence="5" key="2">
    <citation type="submission" date="2016-11" db="EMBL/GenBank/DDBJ databases">
        <authorList>
            <person name="Papadimitriou K."/>
        </authorList>
    </citation>
    <scope>NUCLEOTIDE SEQUENCE [LARGE SCALE GENOMIC DNA]</scope>
    <source>
        <strain evidence="5">ACA-DC 1533</strain>
    </source>
</reference>
<keyword evidence="3" id="KW-0547">Nucleotide-binding</keyword>
<dbReference type="InterPro" id="IPR000182">
    <property type="entry name" value="GNAT_dom"/>
</dbReference>
<dbReference type="SUPFAM" id="SSF55729">
    <property type="entry name" value="Acyl-CoA N-acyltransferases (Nat)"/>
    <property type="match status" value="1"/>
</dbReference>
<keyword evidence="3" id="KW-0067">ATP-binding</keyword>
<keyword evidence="2" id="KW-0808">Transferase</keyword>
<dbReference type="KEGG" id="laca:LAC1533_0760"/>
<reference evidence="2 4" key="1">
    <citation type="journal article" date="2015" name="Genome Announc.">
        <title>Expanding the biotechnology potential of lactobacilli through comparative genomics of 213 strains and associated genera.</title>
        <authorList>
            <person name="Sun Z."/>
            <person name="Harris H.M."/>
            <person name="McCann A."/>
            <person name="Guo C."/>
            <person name="Argimon S."/>
            <person name="Zhang W."/>
            <person name="Yang X."/>
            <person name="Jeffery I.B."/>
            <person name="Cooney J.C."/>
            <person name="Kagawa T.F."/>
            <person name="Liu W."/>
            <person name="Song Y."/>
            <person name="Salvetti E."/>
            <person name="Wrobel A."/>
            <person name="Rasinkangas P."/>
            <person name="Parkhill J."/>
            <person name="Rea M.C."/>
            <person name="O'Sullivan O."/>
            <person name="Ritari J."/>
            <person name="Douillard F.P."/>
            <person name="Paul Ross R."/>
            <person name="Yang R."/>
            <person name="Briner A.E."/>
            <person name="Felis G.E."/>
            <person name="de Vos W.M."/>
            <person name="Barrangou R."/>
            <person name="Klaenhammer T.R."/>
            <person name="Caufield P.W."/>
            <person name="Cui Y."/>
            <person name="Zhang H."/>
            <person name="O'Toole P.W."/>
        </authorList>
    </citation>
    <scope>NUCLEOTIDE SEQUENCE [LARGE SCALE GENOMIC DNA]</scope>
    <source>
        <strain evidence="2 4">DSM 15353</strain>
    </source>
</reference>
<dbReference type="Gene3D" id="3.40.630.30">
    <property type="match status" value="1"/>
</dbReference>
<dbReference type="Proteomes" id="UP000051491">
    <property type="component" value="Unassembled WGS sequence"/>
</dbReference>
<name>A0A0R2JYD2_9LACO</name>
<dbReference type="InterPro" id="IPR039143">
    <property type="entry name" value="GNPNAT1-like"/>
</dbReference>
<protein>
    <submittedName>
        <fullName evidence="2">Acetyltransferase</fullName>
    </submittedName>
    <submittedName>
        <fullName evidence="3">Protein export cytoplasm protein SecA ATPase RNA helicase (TC 3.A.5.1.1)</fullName>
    </submittedName>
</protein>
<evidence type="ECO:0000313" key="2">
    <source>
        <dbReference type="EMBL" id="KRN82163.1"/>
    </source>
</evidence>
<dbReference type="Proteomes" id="UP000190935">
    <property type="component" value="Chromosome I"/>
</dbReference>
<evidence type="ECO:0000259" key="1">
    <source>
        <dbReference type="PROSITE" id="PS51186"/>
    </source>
</evidence>
<evidence type="ECO:0000313" key="4">
    <source>
        <dbReference type="Proteomes" id="UP000051491"/>
    </source>
</evidence>
<gene>
    <name evidence="2" type="ORF">IV43_GL001668</name>
    <name evidence="3" type="ORF">LAC1533_0760</name>
</gene>
<evidence type="ECO:0000313" key="3">
    <source>
        <dbReference type="EMBL" id="SFV40180.1"/>
    </source>
</evidence>
<dbReference type="GO" id="GO:0004343">
    <property type="term" value="F:glucosamine 6-phosphate N-acetyltransferase activity"/>
    <property type="evidence" value="ECO:0007669"/>
    <property type="project" value="TreeGrafter"/>
</dbReference>
<dbReference type="CDD" id="cd04301">
    <property type="entry name" value="NAT_SF"/>
    <property type="match status" value="1"/>
</dbReference>
<reference evidence="3" key="3">
    <citation type="submission" date="2016-11" db="EMBL/GenBank/DDBJ databases">
        <authorList>
            <person name="Jaros S."/>
            <person name="Januszkiewicz K."/>
            <person name="Wedrychowicz H."/>
        </authorList>
    </citation>
    <scope>NUCLEOTIDE SEQUENCE [LARGE SCALE GENOMIC DNA]</scope>
    <source>
        <strain evidence="3">ACA-DC 1533</strain>
    </source>
</reference>
<dbReference type="PROSITE" id="PS51186">
    <property type="entry name" value="GNAT"/>
    <property type="match status" value="1"/>
</dbReference>
<keyword evidence="3" id="KW-0378">Hydrolase</keyword>
<dbReference type="PANTHER" id="PTHR13355">
    <property type="entry name" value="GLUCOSAMINE 6-PHOSPHATE N-ACETYLTRANSFERASE"/>
    <property type="match status" value="1"/>
</dbReference>
<dbReference type="PANTHER" id="PTHR13355:SF11">
    <property type="entry name" value="GLUCOSAMINE 6-PHOSPHATE N-ACETYLTRANSFERASE"/>
    <property type="match status" value="1"/>
</dbReference>
<dbReference type="EMBL" id="LT630287">
    <property type="protein sequence ID" value="SFV40180.1"/>
    <property type="molecule type" value="Genomic_DNA"/>
</dbReference>
<dbReference type="EMBL" id="JQBK01000054">
    <property type="protein sequence ID" value="KRN82163.1"/>
    <property type="molecule type" value="Genomic_DNA"/>
</dbReference>
<dbReference type="RefSeq" id="WP_010499695.1">
    <property type="nucleotide sequence ID" value="NZ_DAIMTB010000018.1"/>
</dbReference>
<evidence type="ECO:0000313" key="5">
    <source>
        <dbReference type="Proteomes" id="UP000190935"/>
    </source>
</evidence>
<dbReference type="Pfam" id="PF13673">
    <property type="entry name" value="Acetyltransf_10"/>
    <property type="match status" value="1"/>
</dbReference>
<accession>A0A0R2JYD2</accession>
<dbReference type="STRING" id="89059.LAC1533_0760"/>
<sequence>MLIFKQTIDLDSSVYHDALKLRQEVFVKEQNVAEADEIDGESGPLYFVGYSNNEPLVTARVFEETPKTWHIQRVAVKKSVRKRGLGSRIIIEIEDNARKKGIGLLTLGAQDQAQTFYLKLGFKVQGAVFLEAGIKHHRMDKMID</sequence>